<evidence type="ECO:0000313" key="4">
    <source>
        <dbReference type="EMBL" id="MBW0500799.1"/>
    </source>
</evidence>
<dbReference type="Proteomes" id="UP000765509">
    <property type="component" value="Unassembled WGS sequence"/>
</dbReference>
<dbReference type="PANTHER" id="PTHR12857">
    <property type="entry name" value="CXXC MOTIF CONTAINING ZINC BINDING PROTEIN"/>
    <property type="match status" value="1"/>
</dbReference>
<dbReference type="AlphaFoldDB" id="A0A9Q3HFL3"/>
<evidence type="ECO:0008006" key="6">
    <source>
        <dbReference type="Google" id="ProtNLM"/>
    </source>
</evidence>
<accession>A0A9Q3HFL3</accession>
<evidence type="ECO:0000256" key="3">
    <source>
        <dbReference type="ARBA" id="ARBA00022833"/>
    </source>
</evidence>
<protein>
    <recommendedName>
        <fullName evidence="6">DUF866-domain-containing protein</fullName>
    </recommendedName>
</protein>
<dbReference type="GO" id="GO:0008270">
    <property type="term" value="F:zinc ion binding"/>
    <property type="evidence" value="ECO:0007669"/>
    <property type="project" value="TreeGrafter"/>
</dbReference>
<dbReference type="PANTHER" id="PTHR12857:SF0">
    <property type="entry name" value="CXXC MOTIF CONTAINING ZINC BINDING PROTEIN"/>
    <property type="match status" value="1"/>
</dbReference>
<keyword evidence="3" id="KW-0862">Zinc</keyword>
<evidence type="ECO:0000313" key="5">
    <source>
        <dbReference type="Proteomes" id="UP000765509"/>
    </source>
</evidence>
<dbReference type="Pfam" id="PF05907">
    <property type="entry name" value="CXXC_Zn-b_euk"/>
    <property type="match status" value="1"/>
</dbReference>
<dbReference type="InterPro" id="IPR008584">
    <property type="entry name" value="CXXC_Zn-binding_euk"/>
</dbReference>
<comment type="similarity">
    <text evidence="1">Belongs to the UPF0587 family.</text>
</comment>
<comment type="caution">
    <text evidence="4">The sequence shown here is derived from an EMBL/GenBank/DDBJ whole genome shotgun (WGS) entry which is preliminary data.</text>
</comment>
<proteinExistence type="inferred from homology"/>
<organism evidence="4 5">
    <name type="scientific">Austropuccinia psidii MF-1</name>
    <dbReference type="NCBI Taxonomy" id="1389203"/>
    <lineage>
        <taxon>Eukaryota</taxon>
        <taxon>Fungi</taxon>
        <taxon>Dikarya</taxon>
        <taxon>Basidiomycota</taxon>
        <taxon>Pucciniomycotina</taxon>
        <taxon>Pucciniomycetes</taxon>
        <taxon>Pucciniales</taxon>
        <taxon>Sphaerophragmiaceae</taxon>
        <taxon>Austropuccinia</taxon>
    </lineage>
</organism>
<gene>
    <name evidence="4" type="ORF">O181_040514</name>
</gene>
<name>A0A9Q3HFL3_9BASI</name>
<reference evidence="4" key="1">
    <citation type="submission" date="2021-03" db="EMBL/GenBank/DDBJ databases">
        <title>Draft genome sequence of rust myrtle Austropuccinia psidii MF-1, a brazilian biotype.</title>
        <authorList>
            <person name="Quecine M.C."/>
            <person name="Pachon D.M.R."/>
            <person name="Bonatelli M.L."/>
            <person name="Correr F.H."/>
            <person name="Franceschini L.M."/>
            <person name="Leite T.F."/>
            <person name="Margarido G.R.A."/>
            <person name="Almeida C.A."/>
            <person name="Ferrarezi J.A."/>
            <person name="Labate C.A."/>
        </authorList>
    </citation>
    <scope>NUCLEOTIDE SEQUENCE</scope>
    <source>
        <strain evidence="4">MF-1</strain>
    </source>
</reference>
<keyword evidence="5" id="KW-1185">Reference proteome</keyword>
<keyword evidence="2" id="KW-0479">Metal-binding</keyword>
<dbReference type="SUPFAM" id="SSF141678">
    <property type="entry name" value="MAL13P1.257-like"/>
    <property type="match status" value="1"/>
</dbReference>
<evidence type="ECO:0000256" key="1">
    <source>
        <dbReference type="ARBA" id="ARBA00007818"/>
    </source>
</evidence>
<sequence length="166" mass="19285">MVKFNLNFKAELNQLDNLRLSNPSSHQFFFKVKCNTCHEIHSNWVALCRDQEYPISGSRGNANFVWKCQFCKREASVSFTDVQLKAFPSYTESHSSQNKFSELCTIDCRGCEFIEFDPRGQWTCQGLDSQTEFKEIEFEDGEWHDYDEKAGLPVSITNIETKIDRA</sequence>
<dbReference type="OrthoDB" id="10248838at2759"/>
<evidence type="ECO:0000256" key="2">
    <source>
        <dbReference type="ARBA" id="ARBA00022723"/>
    </source>
</evidence>
<dbReference type="EMBL" id="AVOT02015999">
    <property type="protein sequence ID" value="MBW0500799.1"/>
    <property type="molecule type" value="Genomic_DNA"/>
</dbReference>